<feature type="transmembrane region" description="Helical" evidence="9">
    <location>
        <begin position="342"/>
        <end position="361"/>
    </location>
</feature>
<dbReference type="Gene3D" id="1.20.1640.10">
    <property type="entry name" value="Multidrug efflux transporter AcrB transmembrane domain"/>
    <property type="match status" value="2"/>
</dbReference>
<keyword evidence="8 9" id="KW-0472">Membrane</keyword>
<evidence type="ECO:0000256" key="6">
    <source>
        <dbReference type="ARBA" id="ARBA00022692"/>
    </source>
</evidence>
<sequence>MISKFFIDRPRFAFVISIVITLAGIVALFTLPVTQYPDITPGQVSISATYPGADAKTVQETVIQPIEAQVNGVKRMIYMSSTATDTGAATITVTFDIGTDGDSNTVNTQNRVNWASAQLPEEVRRQSVIVKEKSPSMLLVIAVYSPDGKYDDLFLSNYASIYLKDELARIPGVGEVQMLGEHKYSMRIWLDPAKMASMNMTVDEVTGALNQQNVQVSAGALGEAPTGGHGIFRYALQTQGRMAEVSQFENIVVRSTPDGAQVKMKDIARVELGAENYASSGSYNGRPAALMAIYQLNEANGIQIRQACAERLEELKAYFPEGVDYGIPFDTTAFITASIDEVVMTLVIAVFLVIAITYLFLQDWRSTIVPTLAIPVSLIGTFAVLLAIGYTINLITLFGLILAIGIVVDDAIVVIENVSRLMDEEHLDPKQAAVKSMEEVTGPVVATTAVLLAMFIPICFLPGITGEMYRQFGITIAVSVLISSINALTLSPALCSILLKPVDKNRKKFFLFRWFNDGFEKVTDGYVHLVKVIVRRALFALVLFGAIVFGCYWFYMNLPTGFIPNEDQGKLFVNIQLPDAASLDRTQAFTDRLVEEARKVDGVVDVIGVSGYSILTSAQASNNAMILVSLKPWKERKSPELSQDAIQRKLMAIFGRDPGAIVQVFGMPTIQGIGTTGGFSFVVEDTSGTYPERLEAAVNELCEAARKHPAIGSAYSTFRAQVPQVFLNIDREKALKLGVSISSINTALQGLTGYTYVNDFNKFGKVYKVEIQAAADARRSVPDVRNIFVRNDKGDMVPLGTLVEVEQKLSPQYLNRYNMYSSATINGSNAPGYSSGQAMAAMEELARQLLPDGMKFDWTDMSYQEKAANKPVELGGGLSLNMTMIIFSLALLFMYLFLVAQYESWMIPIAVLLSVPIAFFGSLLFLWVMHVENNIYTQVGFVLLFGLACKTAILIVEFAKVSHEQGKSIFDAAVEAAKLRFRAVLMTAISFILGVLPLVIATGAGAASRISLGTAVFGGMIVAAIGGTLLVPMFYAVVQHLIEFGRKKPEKE</sequence>
<evidence type="ECO:0000256" key="2">
    <source>
        <dbReference type="ARBA" id="ARBA00010942"/>
    </source>
</evidence>
<feature type="transmembrane region" description="Helical" evidence="9">
    <location>
        <begin position="979"/>
        <end position="1000"/>
    </location>
</feature>
<comment type="similarity">
    <text evidence="2">Belongs to the resistance-nodulation-cell division (RND) (TC 2.A.6) family.</text>
</comment>
<name>A0A844FZ07_9BACT</name>
<dbReference type="Gene3D" id="3.30.2090.10">
    <property type="entry name" value="Multidrug efflux transporter AcrB TolC docking domain, DN and DC subdomains"/>
    <property type="match status" value="2"/>
</dbReference>
<dbReference type="PANTHER" id="PTHR32063:SF76">
    <property type="entry name" value="EFFLUX PUMP MEMBRANE TRANSPORTER"/>
    <property type="match status" value="1"/>
</dbReference>
<gene>
    <name evidence="10" type="ORF">FYJ85_03620</name>
</gene>
<feature type="transmembrane region" description="Helical" evidence="9">
    <location>
        <begin position="394"/>
        <end position="419"/>
    </location>
</feature>
<keyword evidence="7 9" id="KW-1133">Transmembrane helix</keyword>
<evidence type="ECO:0000313" key="11">
    <source>
        <dbReference type="Proteomes" id="UP000435649"/>
    </source>
</evidence>
<protein>
    <submittedName>
        <fullName evidence="10">Multidrug efflux RND transporter permease subunit</fullName>
    </submittedName>
</protein>
<feature type="transmembrane region" description="Helical" evidence="9">
    <location>
        <begin position="537"/>
        <end position="555"/>
    </location>
</feature>
<dbReference type="EMBL" id="VUNS01000002">
    <property type="protein sequence ID" value="MST96133.1"/>
    <property type="molecule type" value="Genomic_DNA"/>
</dbReference>
<keyword evidence="3" id="KW-0813">Transport</keyword>
<dbReference type="SUPFAM" id="SSF82693">
    <property type="entry name" value="Multidrug efflux transporter AcrB pore domain, PN1, PN2, PC1 and PC2 subdomains"/>
    <property type="match status" value="4"/>
</dbReference>
<evidence type="ECO:0000256" key="7">
    <source>
        <dbReference type="ARBA" id="ARBA00022989"/>
    </source>
</evidence>
<keyword evidence="6 9" id="KW-0812">Transmembrane</keyword>
<dbReference type="NCBIfam" id="NF000282">
    <property type="entry name" value="RND_permease_1"/>
    <property type="match status" value="1"/>
</dbReference>
<dbReference type="Gene3D" id="3.30.70.1430">
    <property type="entry name" value="Multidrug efflux transporter AcrB pore domain"/>
    <property type="match status" value="2"/>
</dbReference>
<comment type="subcellular location">
    <subcellularLocation>
        <location evidence="1">Cell inner membrane</location>
        <topology evidence="1">Multi-pass membrane protein</topology>
    </subcellularLocation>
</comment>
<dbReference type="PRINTS" id="PR00702">
    <property type="entry name" value="ACRIFLAVINRP"/>
</dbReference>
<feature type="transmembrane region" description="Helical" evidence="9">
    <location>
        <begin position="935"/>
        <end position="958"/>
    </location>
</feature>
<feature type="transmembrane region" description="Helical" evidence="9">
    <location>
        <begin position="878"/>
        <end position="898"/>
    </location>
</feature>
<comment type="caution">
    <text evidence="10">The sequence shown here is derived from an EMBL/GenBank/DDBJ whole genome shotgun (WGS) entry which is preliminary data.</text>
</comment>
<dbReference type="GO" id="GO:0005886">
    <property type="term" value="C:plasma membrane"/>
    <property type="evidence" value="ECO:0007669"/>
    <property type="project" value="UniProtKB-SubCell"/>
</dbReference>
<dbReference type="InterPro" id="IPR027463">
    <property type="entry name" value="AcrB_DN_DC_subdom"/>
</dbReference>
<feature type="transmembrane region" description="Helical" evidence="9">
    <location>
        <begin position="440"/>
        <end position="464"/>
    </location>
</feature>
<evidence type="ECO:0000256" key="9">
    <source>
        <dbReference type="SAM" id="Phobius"/>
    </source>
</evidence>
<feature type="transmembrane region" description="Helical" evidence="9">
    <location>
        <begin position="476"/>
        <end position="499"/>
    </location>
</feature>
<organism evidence="10 11">
    <name type="scientific">Victivallis lenta</name>
    <dbReference type="NCBI Taxonomy" id="2606640"/>
    <lineage>
        <taxon>Bacteria</taxon>
        <taxon>Pseudomonadati</taxon>
        <taxon>Lentisphaerota</taxon>
        <taxon>Lentisphaeria</taxon>
        <taxon>Victivallales</taxon>
        <taxon>Victivallaceae</taxon>
        <taxon>Victivallis</taxon>
    </lineage>
</organism>
<dbReference type="SUPFAM" id="SSF82714">
    <property type="entry name" value="Multidrug efflux transporter AcrB TolC docking domain, DN and DC subdomains"/>
    <property type="match status" value="2"/>
</dbReference>
<dbReference type="Gene3D" id="3.30.70.1320">
    <property type="entry name" value="Multidrug efflux transporter AcrB pore domain like"/>
    <property type="match status" value="1"/>
</dbReference>
<dbReference type="Pfam" id="PF00873">
    <property type="entry name" value="ACR_tran"/>
    <property type="match status" value="1"/>
</dbReference>
<dbReference type="AlphaFoldDB" id="A0A844FZ07"/>
<dbReference type="FunFam" id="1.20.1640.10:FF:000001">
    <property type="entry name" value="Efflux pump membrane transporter"/>
    <property type="match status" value="1"/>
</dbReference>
<evidence type="ECO:0000256" key="1">
    <source>
        <dbReference type="ARBA" id="ARBA00004429"/>
    </source>
</evidence>
<keyword evidence="11" id="KW-1185">Reference proteome</keyword>
<feature type="transmembrane region" description="Helical" evidence="9">
    <location>
        <begin position="368"/>
        <end position="388"/>
    </location>
</feature>
<feature type="transmembrane region" description="Helical" evidence="9">
    <location>
        <begin position="12"/>
        <end position="31"/>
    </location>
</feature>
<evidence type="ECO:0000256" key="5">
    <source>
        <dbReference type="ARBA" id="ARBA00022519"/>
    </source>
</evidence>
<reference evidence="10 11" key="1">
    <citation type="submission" date="2019-08" db="EMBL/GenBank/DDBJ databases">
        <title>In-depth cultivation of the pig gut microbiome towards novel bacterial diversity and tailored functional studies.</title>
        <authorList>
            <person name="Wylensek D."/>
            <person name="Hitch T.C.A."/>
            <person name="Clavel T."/>
        </authorList>
    </citation>
    <scope>NUCLEOTIDE SEQUENCE [LARGE SCALE GENOMIC DNA]</scope>
    <source>
        <strain evidence="10 11">BBE-744-WT-12</strain>
    </source>
</reference>
<dbReference type="NCBIfam" id="TIGR00915">
    <property type="entry name" value="2A0602"/>
    <property type="match status" value="1"/>
</dbReference>
<keyword evidence="5" id="KW-0997">Cell inner membrane</keyword>
<accession>A0A844FZ07</accession>
<evidence type="ECO:0000256" key="8">
    <source>
        <dbReference type="ARBA" id="ARBA00023136"/>
    </source>
</evidence>
<feature type="transmembrane region" description="Helical" evidence="9">
    <location>
        <begin position="1012"/>
        <end position="1038"/>
    </location>
</feature>
<dbReference type="RefSeq" id="WP_106054748.1">
    <property type="nucleotide sequence ID" value="NZ_CALXOB010000013.1"/>
</dbReference>
<dbReference type="GO" id="GO:0009636">
    <property type="term" value="P:response to toxic substance"/>
    <property type="evidence" value="ECO:0007669"/>
    <property type="project" value="UniProtKB-ARBA"/>
</dbReference>
<dbReference type="GO" id="GO:0015562">
    <property type="term" value="F:efflux transmembrane transporter activity"/>
    <property type="evidence" value="ECO:0007669"/>
    <property type="project" value="InterPro"/>
</dbReference>
<dbReference type="InterPro" id="IPR004764">
    <property type="entry name" value="MdtF-like"/>
</dbReference>
<keyword evidence="4" id="KW-1003">Cell membrane</keyword>
<dbReference type="FunFam" id="3.30.70.1430:FF:000001">
    <property type="entry name" value="Efflux pump membrane transporter"/>
    <property type="match status" value="1"/>
</dbReference>
<dbReference type="Gene3D" id="3.30.70.1440">
    <property type="entry name" value="Multidrug efflux transporter AcrB pore domain"/>
    <property type="match status" value="1"/>
</dbReference>
<dbReference type="GO" id="GO:0042910">
    <property type="term" value="F:xenobiotic transmembrane transporter activity"/>
    <property type="evidence" value="ECO:0007669"/>
    <property type="project" value="TreeGrafter"/>
</dbReference>
<evidence type="ECO:0000256" key="3">
    <source>
        <dbReference type="ARBA" id="ARBA00022448"/>
    </source>
</evidence>
<evidence type="ECO:0000313" key="10">
    <source>
        <dbReference type="EMBL" id="MST96133.1"/>
    </source>
</evidence>
<dbReference type="PANTHER" id="PTHR32063">
    <property type="match status" value="1"/>
</dbReference>
<evidence type="ECO:0000256" key="4">
    <source>
        <dbReference type="ARBA" id="ARBA00022475"/>
    </source>
</evidence>
<dbReference type="Proteomes" id="UP000435649">
    <property type="component" value="Unassembled WGS sequence"/>
</dbReference>
<feature type="transmembrane region" description="Helical" evidence="9">
    <location>
        <begin position="905"/>
        <end position="929"/>
    </location>
</feature>
<proteinExistence type="inferred from homology"/>
<dbReference type="SUPFAM" id="SSF82866">
    <property type="entry name" value="Multidrug efflux transporter AcrB transmembrane domain"/>
    <property type="match status" value="2"/>
</dbReference>
<dbReference type="InterPro" id="IPR001036">
    <property type="entry name" value="Acrflvin-R"/>
</dbReference>